<dbReference type="Proteomes" id="UP000008063">
    <property type="component" value="Unassembled WGS sequence"/>
</dbReference>
<gene>
    <name evidence="1" type="ORF">SERLA73DRAFT_69039</name>
</gene>
<reference evidence="2" key="1">
    <citation type="journal article" date="2011" name="Science">
        <title>The plant cell wall-decomposing machinery underlies the functional diversity of forest fungi.</title>
        <authorList>
            <person name="Eastwood D.C."/>
            <person name="Floudas D."/>
            <person name="Binder M."/>
            <person name="Majcherczyk A."/>
            <person name="Schneider P."/>
            <person name="Aerts A."/>
            <person name="Asiegbu F.O."/>
            <person name="Baker S.E."/>
            <person name="Barry K."/>
            <person name="Bendiksby M."/>
            <person name="Blumentritt M."/>
            <person name="Coutinho P.M."/>
            <person name="Cullen D."/>
            <person name="de Vries R.P."/>
            <person name="Gathman A."/>
            <person name="Goodell B."/>
            <person name="Henrissat B."/>
            <person name="Ihrmark K."/>
            <person name="Kauserud H."/>
            <person name="Kohler A."/>
            <person name="LaButti K."/>
            <person name="Lapidus A."/>
            <person name="Lavin J.L."/>
            <person name="Lee Y.-H."/>
            <person name="Lindquist E."/>
            <person name="Lilly W."/>
            <person name="Lucas S."/>
            <person name="Morin E."/>
            <person name="Murat C."/>
            <person name="Oguiza J.A."/>
            <person name="Park J."/>
            <person name="Pisabarro A.G."/>
            <person name="Riley R."/>
            <person name="Rosling A."/>
            <person name="Salamov A."/>
            <person name="Schmidt O."/>
            <person name="Schmutz J."/>
            <person name="Skrede I."/>
            <person name="Stenlid J."/>
            <person name="Wiebenga A."/>
            <person name="Xie X."/>
            <person name="Kuees U."/>
            <person name="Hibbett D.S."/>
            <person name="Hoffmeister D."/>
            <person name="Hoegberg N."/>
            <person name="Martin F."/>
            <person name="Grigoriev I.V."/>
            <person name="Watkinson S.C."/>
        </authorList>
    </citation>
    <scope>NUCLEOTIDE SEQUENCE [LARGE SCALE GENOMIC DNA]</scope>
    <source>
        <strain evidence="2">strain S7.3</strain>
    </source>
</reference>
<name>F8PGJ2_SERL3</name>
<dbReference type="HOGENOM" id="CLU_011151_0_0_1"/>
<dbReference type="OMA" id="TWESAFV"/>
<accession>F8PGJ2</accession>
<dbReference type="EMBL" id="GL945474">
    <property type="protein sequence ID" value="EGO05425.1"/>
    <property type="molecule type" value="Genomic_DNA"/>
</dbReference>
<organism evidence="2">
    <name type="scientific">Serpula lacrymans var. lacrymans (strain S7.3)</name>
    <name type="common">Dry rot fungus</name>
    <dbReference type="NCBI Taxonomy" id="936435"/>
    <lineage>
        <taxon>Eukaryota</taxon>
        <taxon>Fungi</taxon>
        <taxon>Dikarya</taxon>
        <taxon>Basidiomycota</taxon>
        <taxon>Agaricomycotina</taxon>
        <taxon>Agaricomycetes</taxon>
        <taxon>Agaricomycetidae</taxon>
        <taxon>Boletales</taxon>
        <taxon>Coniophorineae</taxon>
        <taxon>Serpulaceae</taxon>
        <taxon>Serpula</taxon>
    </lineage>
</organism>
<evidence type="ECO:0000313" key="2">
    <source>
        <dbReference type="Proteomes" id="UP000008063"/>
    </source>
</evidence>
<protein>
    <recommendedName>
        <fullName evidence="3">F-box domain-containing protein</fullName>
    </recommendedName>
</protein>
<dbReference type="eggNOG" id="ENOG502QT17">
    <property type="taxonomic scope" value="Eukaryota"/>
</dbReference>
<proteinExistence type="predicted"/>
<keyword evidence="2" id="KW-1185">Reference proteome</keyword>
<evidence type="ECO:0008006" key="3">
    <source>
        <dbReference type="Google" id="ProtNLM"/>
    </source>
</evidence>
<dbReference type="InParanoid" id="F8PGJ2"/>
<dbReference type="OrthoDB" id="5595695at2759"/>
<sequence length="664" mass="75601">MLAVHHIPAYHLSPLLKIPKEVLEDIALEVVSSDLLGPPSALLPLLSCCKYISEVCRSSHFLGRVFKTRFDTRAITRRMGTQAFASSYLANQLRVYSLALNTIRRADIRHPEILPTFWTCLFMLLENDGKNRYQLGWAGLDNFVDEFVRTRLYEGSTQLNGWPSDNTLNSLALWLMWMTTTSEKLESESPQRRHQIIQLVLPYVVLPFRYPTAIVPHNHYSIPLSETFNQQFPRSVLTAHGSYPLYRNNTVHTFSHYDRDDLKMDTPLISIAAKLLYFSRRGVVPLGVPPHLPYNRAHALQLGFNMVGPTQEDIHELNAHKFAKLVPRMQWDWRAALTDRQLALDEEGFDQSASVQWENDWSRLTECIDPFSRMSIPSTKYAFGLLDGLWQGRLLVPNEPDFVGLITQPQRPANFSEMNPLFISSPVYMRLREQHCIDPQEPVACGGNGDNFDDGLTNAWMPLCKLREEQGKVMVEDNQGNASTYERYVPGEPNSHDEDTCGSCQYRGTSDIVYRGRPGSPECDYEADFESVGLGRRTEGEDEDEDEIMEDVDDDMEGLMEYCVSAECSGILDIVLTGETDLNHSRAWNPYKFYGRVRLWDGLIAIVRVPVNNGGDPDRRFGRWIFTGYVVGGQNFVGTWRSVGSDVSVGVPTWESAFVMSRRE</sequence>
<dbReference type="STRING" id="936435.F8PGJ2"/>
<dbReference type="AlphaFoldDB" id="F8PGJ2"/>
<evidence type="ECO:0000313" key="1">
    <source>
        <dbReference type="EMBL" id="EGO05425.1"/>
    </source>
</evidence>